<dbReference type="InterPro" id="IPR050390">
    <property type="entry name" value="C5-Methyltransferase"/>
</dbReference>
<reference evidence="11" key="1">
    <citation type="submission" date="2020-05" db="EMBL/GenBank/DDBJ databases">
        <title>Mycena genomes resolve the evolution of fungal bioluminescence.</title>
        <authorList>
            <person name="Tsai I.J."/>
        </authorList>
    </citation>
    <scope>NUCLEOTIDE SEQUENCE</scope>
    <source>
        <strain evidence="11">160909Yilan</strain>
    </source>
</reference>
<keyword evidence="5 8" id="KW-0949">S-adenosyl-L-methionine</keyword>
<dbReference type="PANTHER" id="PTHR10629:SF52">
    <property type="entry name" value="DNA (CYTOSINE-5)-METHYLTRANSFERASE 1"/>
    <property type="match status" value="1"/>
</dbReference>
<dbReference type="Proteomes" id="UP000623467">
    <property type="component" value="Unassembled WGS sequence"/>
</dbReference>
<feature type="compositionally biased region" description="Basic residues" evidence="9">
    <location>
        <begin position="281"/>
        <end position="291"/>
    </location>
</feature>
<comment type="subcellular location">
    <subcellularLocation>
        <location evidence="1">Nucleus</location>
    </subcellularLocation>
</comment>
<protein>
    <recommendedName>
        <fullName evidence="2">DNA (cytosine-5-)-methyltransferase</fullName>
        <ecNumber evidence="2">2.1.1.37</ecNumber>
    </recommendedName>
</protein>
<dbReference type="EC" id="2.1.1.37" evidence="2"/>
<comment type="caution">
    <text evidence="11">The sequence shown here is derived from an EMBL/GenBank/DDBJ whole genome shotgun (WGS) entry which is preliminary data.</text>
</comment>
<dbReference type="PRINTS" id="PR00105">
    <property type="entry name" value="C5METTRFRASE"/>
</dbReference>
<evidence type="ECO:0000256" key="8">
    <source>
        <dbReference type="PROSITE-ProRule" id="PRU01016"/>
    </source>
</evidence>
<evidence type="ECO:0000256" key="6">
    <source>
        <dbReference type="ARBA" id="ARBA00023242"/>
    </source>
</evidence>
<evidence type="ECO:0000256" key="4">
    <source>
        <dbReference type="ARBA" id="ARBA00022679"/>
    </source>
</evidence>
<proteinExistence type="inferred from homology"/>
<feature type="active site" evidence="7 8">
    <location>
        <position position="801"/>
    </location>
</feature>
<sequence length="1194" mass="135809">MPPPRRPTAWEVSFPDEVEMPQIEDLRLESGSRARTSGSPLKRKYPADAEDPNDALQERAAKRALRLPAAPGLINETAEYLAPGEDVDPNPSRKPDRVLYNFCIFNPGAKNELVSLEEFETGDKNRKFAAAGIVLLDDEDEEDYGQEDGVDEDNEDAEGEHVLVEVIALCRFDYFAEMPVFIETQFATYELRGPSTQYKPFWMDFFAPRRVARALLTNVQAHPQQSLTQFHIESPHFSSQDFREAIPYIREELDDSGDTLLRDRPLLKELLSGSSNADRRQRTRPRGRANPKRTFLGNPDLAVLKAESQTHVTPLIARLAKGYFDETLQVVGPPPKVPTKAEIDAQRMAAFRFLERCVARARRQEKGGARITFPSDGQHRQSGHCVEKAAIGDDVYKTGDFVCVRKGHYHNVPAPQLPVIIPSDAQLEDYFWFARVIYFHVDSRKVHLQWVEHGSQIILKEMADPQELFLTTLCEDQPITVIAGTMPVTYSMTAPQKKNHFFYSDISCTSLDRGEMDRVFSKLPPNNCLPCLRTELYHINAGWDVLKESTPEGKVVAGVTFEGKKYHTNDFFLYTGGRNGPAQIGYIEGFLVADRGERLAENSVHEDGRNLYPERHVFLTDEKTEVFVDQLIAPIHVYAWDFFVNETELKRWVDYSPYNFYCAYRLPSLAAEWTQRVTVPKTFANIGNVNSILNTIVKVISVWIFSGERVLLARHLLKGSRGLFKPTHLIEISPSAARTAQKNAPNLVTYNQDANVLLRYFIKSKANQDVEVPRQLWDDKTPVPPPMEPGRVGAIYAGLPCQSHSGLNMYRKAEDRKSNLILNALSYVDFLRPDFFFLENVPGFLKYSLLAQQASRHRVEGGIEMGGLKLMLRALLEMGYQWRFSLLQAGNYGAPQNRVRFFLVAARHGQPLPDMPQPTHDFEVTHQLRVQLPYSHRPRIAPIRTSRGRAPHAAVSVEDAIDDLLAWDWKHPRKASASSNLKNLINERKLNHISVYECDHKKAHCGPAGADYKHEPRTSFQRQARERSAQELQHYTRCLLPKTVERVVSIPLEVGADFRALPDNLAEWQFANPTSSVGRNKFRGGLYGRLDYHGYFPTTVTNMHPTAKQSKVLHPQCLRMVTVRELARSQGFPDWFCFVSVNNNVVTLHRQIGNAVPWQVSRALGRELRAALFEKWKKRKLLVGEEDARMDTAD</sequence>
<accession>A0A8H6XBQ1</accession>
<dbReference type="AlphaFoldDB" id="A0A8H6XBQ1"/>
<feature type="region of interest" description="Disordered" evidence="9">
    <location>
        <begin position="272"/>
        <end position="296"/>
    </location>
</feature>
<dbReference type="GO" id="GO:0006346">
    <property type="term" value="P:DNA methylation-dependent constitutive heterochromatin formation"/>
    <property type="evidence" value="ECO:0007669"/>
    <property type="project" value="InterPro"/>
</dbReference>
<keyword evidence="3 8" id="KW-0489">Methyltransferase</keyword>
<dbReference type="Gene3D" id="3.40.50.150">
    <property type="entry name" value="Vaccinia Virus protein VP39"/>
    <property type="match status" value="1"/>
</dbReference>
<dbReference type="Pfam" id="PF12047">
    <property type="entry name" value="DNMT1-RFD"/>
    <property type="match status" value="1"/>
</dbReference>
<evidence type="ECO:0000313" key="12">
    <source>
        <dbReference type="Proteomes" id="UP000623467"/>
    </source>
</evidence>
<organism evidence="11 12">
    <name type="scientific">Mycena sanguinolenta</name>
    <dbReference type="NCBI Taxonomy" id="230812"/>
    <lineage>
        <taxon>Eukaryota</taxon>
        <taxon>Fungi</taxon>
        <taxon>Dikarya</taxon>
        <taxon>Basidiomycota</taxon>
        <taxon>Agaricomycotina</taxon>
        <taxon>Agaricomycetes</taxon>
        <taxon>Agaricomycetidae</taxon>
        <taxon>Agaricales</taxon>
        <taxon>Marasmiineae</taxon>
        <taxon>Mycenaceae</taxon>
        <taxon>Mycena</taxon>
    </lineage>
</organism>
<dbReference type="EMBL" id="JACAZH010000033">
    <property type="protein sequence ID" value="KAF7337565.1"/>
    <property type="molecule type" value="Genomic_DNA"/>
</dbReference>
<feature type="domain" description="RFTS" evidence="10">
    <location>
        <begin position="94"/>
        <end position="226"/>
    </location>
</feature>
<evidence type="ECO:0000313" key="11">
    <source>
        <dbReference type="EMBL" id="KAF7337565.1"/>
    </source>
</evidence>
<dbReference type="GO" id="GO:0005634">
    <property type="term" value="C:nucleus"/>
    <property type="evidence" value="ECO:0007669"/>
    <property type="project" value="UniProtKB-SubCell"/>
</dbReference>
<dbReference type="PIRSF" id="PIRSF037404">
    <property type="entry name" value="DNMT1"/>
    <property type="match status" value="1"/>
</dbReference>
<dbReference type="GO" id="GO:0016301">
    <property type="term" value="F:kinase activity"/>
    <property type="evidence" value="ECO:0007669"/>
    <property type="project" value="UniProtKB-KW"/>
</dbReference>
<dbReference type="InterPro" id="IPR043151">
    <property type="entry name" value="BAH_sf"/>
</dbReference>
<dbReference type="InterPro" id="IPR001525">
    <property type="entry name" value="C5_MeTfrase"/>
</dbReference>
<evidence type="ECO:0000256" key="3">
    <source>
        <dbReference type="ARBA" id="ARBA00022603"/>
    </source>
</evidence>
<dbReference type="GO" id="GO:0032259">
    <property type="term" value="P:methylation"/>
    <property type="evidence" value="ECO:0007669"/>
    <property type="project" value="UniProtKB-KW"/>
</dbReference>
<dbReference type="Pfam" id="PF00145">
    <property type="entry name" value="DNA_methylase"/>
    <property type="match status" value="1"/>
</dbReference>
<dbReference type="InterPro" id="IPR029063">
    <property type="entry name" value="SAM-dependent_MTases_sf"/>
</dbReference>
<evidence type="ECO:0000256" key="5">
    <source>
        <dbReference type="ARBA" id="ARBA00022691"/>
    </source>
</evidence>
<feature type="region of interest" description="Disordered" evidence="9">
    <location>
        <begin position="1"/>
        <end position="61"/>
    </location>
</feature>
<evidence type="ECO:0000256" key="7">
    <source>
        <dbReference type="PIRSR" id="PIRSR037404-1"/>
    </source>
</evidence>
<dbReference type="GO" id="GO:0003886">
    <property type="term" value="F:DNA (cytosine-5-)-methyltransferase activity"/>
    <property type="evidence" value="ECO:0007669"/>
    <property type="project" value="UniProtKB-EC"/>
</dbReference>
<dbReference type="SUPFAM" id="SSF53335">
    <property type="entry name" value="S-adenosyl-L-methionine-dependent methyltransferases"/>
    <property type="match status" value="1"/>
</dbReference>
<dbReference type="GO" id="GO:0003677">
    <property type="term" value="F:DNA binding"/>
    <property type="evidence" value="ECO:0007669"/>
    <property type="project" value="TreeGrafter"/>
</dbReference>
<evidence type="ECO:0000256" key="9">
    <source>
        <dbReference type="SAM" id="MobiDB-lite"/>
    </source>
</evidence>
<comment type="similarity">
    <text evidence="8">Belongs to the class I-like SAM-binding methyltransferase superfamily. C5-methyltransferase family.</text>
</comment>
<dbReference type="GO" id="GO:0044027">
    <property type="term" value="P:negative regulation of gene expression via chromosomal CpG island methylation"/>
    <property type="evidence" value="ECO:0007669"/>
    <property type="project" value="TreeGrafter"/>
</dbReference>
<keyword evidence="6" id="KW-0539">Nucleus</keyword>
<evidence type="ECO:0000256" key="1">
    <source>
        <dbReference type="ARBA" id="ARBA00004123"/>
    </source>
</evidence>
<dbReference type="Gene3D" id="3.90.120.10">
    <property type="entry name" value="DNA Methylase, subunit A, domain 2"/>
    <property type="match status" value="1"/>
</dbReference>
<keyword evidence="12" id="KW-1185">Reference proteome</keyword>
<dbReference type="PANTHER" id="PTHR10629">
    <property type="entry name" value="CYTOSINE-SPECIFIC METHYLTRANSFERASE"/>
    <property type="match status" value="1"/>
</dbReference>
<evidence type="ECO:0000256" key="2">
    <source>
        <dbReference type="ARBA" id="ARBA00011975"/>
    </source>
</evidence>
<name>A0A8H6XBQ1_9AGAR</name>
<dbReference type="InterPro" id="IPR022702">
    <property type="entry name" value="Cytosine_MeTrfase1_RFD"/>
</dbReference>
<gene>
    <name evidence="11" type="ORF">MSAN_02229800</name>
</gene>
<evidence type="ECO:0000259" key="10">
    <source>
        <dbReference type="Pfam" id="PF12047"/>
    </source>
</evidence>
<dbReference type="OrthoDB" id="5376140at2759"/>
<keyword evidence="4 8" id="KW-0808">Transferase</keyword>
<dbReference type="PROSITE" id="PS51679">
    <property type="entry name" value="SAM_MT_C5"/>
    <property type="match status" value="1"/>
</dbReference>
<keyword evidence="11" id="KW-0418">Kinase</keyword>
<dbReference type="Gene3D" id="2.30.30.490">
    <property type="match status" value="1"/>
</dbReference>